<proteinExistence type="inferred from homology"/>
<dbReference type="Proteomes" id="UP000199113">
    <property type="component" value="Unassembled WGS sequence"/>
</dbReference>
<sequence length="115" mass="12083">MSDVVAVEGRGQLSVRAQALQHIVETVALEVPGVHRVEGGLAGVRTGSPHASVRVRGTSARVSVEVACRWPAPVTRVAADVRARVLERASELSGVRLGSVDVTVKLVGIDDRRAS</sequence>
<evidence type="ECO:0000313" key="2">
    <source>
        <dbReference type="EMBL" id="PKH44251.1"/>
    </source>
</evidence>
<dbReference type="STRING" id="748909.SAMN05192575_102285"/>
<dbReference type="Pfam" id="PF03780">
    <property type="entry name" value="Asp23"/>
    <property type="match status" value="1"/>
</dbReference>
<dbReference type="Proteomes" id="UP000233565">
    <property type="component" value="Unassembled WGS sequence"/>
</dbReference>
<accession>A0A1I0XCA7</accession>
<dbReference type="EMBL" id="FOKC01000002">
    <property type="protein sequence ID" value="SFA98317.1"/>
    <property type="molecule type" value="Genomic_DNA"/>
</dbReference>
<dbReference type="OrthoDB" id="3782443at2"/>
<name>A0A1I0XCA7_9ACTN</name>
<dbReference type="EMBL" id="PJBV01000010">
    <property type="protein sequence ID" value="PKH44251.1"/>
    <property type="molecule type" value="Genomic_DNA"/>
</dbReference>
<keyword evidence="5" id="KW-1185">Reference proteome</keyword>
<dbReference type="InterPro" id="IPR005531">
    <property type="entry name" value="Asp23"/>
</dbReference>
<evidence type="ECO:0000313" key="5">
    <source>
        <dbReference type="Proteomes" id="UP000233565"/>
    </source>
</evidence>
<comment type="similarity">
    <text evidence="1">Belongs to the asp23 family.</text>
</comment>
<dbReference type="RefSeq" id="WP_091196289.1">
    <property type="nucleotide sequence ID" value="NZ_FOKC01000002.1"/>
</dbReference>
<evidence type="ECO:0000313" key="3">
    <source>
        <dbReference type="EMBL" id="SFA98317.1"/>
    </source>
</evidence>
<evidence type="ECO:0000313" key="4">
    <source>
        <dbReference type="Proteomes" id="UP000199113"/>
    </source>
</evidence>
<dbReference type="AlphaFoldDB" id="A0A1I0XCA7"/>
<protein>
    <submittedName>
        <fullName evidence="3">Asp23 family, cell envelope-related function</fullName>
    </submittedName>
    <submittedName>
        <fullName evidence="2">Asp23/Gls24 family envelope stress response protein</fullName>
    </submittedName>
</protein>
<organism evidence="3 4">
    <name type="scientific">Nocardioides alpinus</name>
    <dbReference type="NCBI Taxonomy" id="748909"/>
    <lineage>
        <taxon>Bacteria</taxon>
        <taxon>Bacillati</taxon>
        <taxon>Actinomycetota</taxon>
        <taxon>Actinomycetes</taxon>
        <taxon>Propionibacteriales</taxon>
        <taxon>Nocardioidaceae</taxon>
        <taxon>Nocardioides</taxon>
    </lineage>
</organism>
<evidence type="ECO:0000256" key="1">
    <source>
        <dbReference type="ARBA" id="ARBA00005721"/>
    </source>
</evidence>
<gene>
    <name evidence="2" type="ORF">CXG46_01450</name>
    <name evidence="3" type="ORF">SAMN05192575_102285</name>
</gene>
<reference evidence="3" key="1">
    <citation type="submission" date="2016-10" db="EMBL/GenBank/DDBJ databases">
        <authorList>
            <person name="de Groot N.N."/>
        </authorList>
    </citation>
    <scope>NUCLEOTIDE SEQUENCE [LARGE SCALE GENOMIC DNA]</scope>
    <source>
        <strain evidence="3">CGMCC 1.10697</strain>
    </source>
</reference>
<reference evidence="2 5" key="2">
    <citation type="submission" date="2017-12" db="EMBL/GenBank/DDBJ databases">
        <title>Pharmacopeia of the Arctic Ocean.</title>
        <authorList>
            <person name="Collins E."/>
            <person name="Ducluzeau A.-L."/>
        </authorList>
    </citation>
    <scope>NUCLEOTIDE SEQUENCE [LARGE SCALE GENOMIC DNA]</scope>
    <source>
        <strain evidence="2 5">DSM 23325</strain>
    </source>
</reference>